<keyword evidence="2" id="KW-1185">Reference proteome</keyword>
<evidence type="ECO:0000313" key="2">
    <source>
        <dbReference type="Proteomes" id="UP001221411"/>
    </source>
</evidence>
<proteinExistence type="predicted"/>
<gene>
    <name evidence="1" type="ORF">POL67_22660</name>
</gene>
<evidence type="ECO:0000313" key="1">
    <source>
        <dbReference type="EMBL" id="MDC0744150.1"/>
    </source>
</evidence>
<organism evidence="1 2">
    <name type="scientific">Polyangium mundeleinium</name>
    <dbReference type="NCBI Taxonomy" id="2995306"/>
    <lineage>
        <taxon>Bacteria</taxon>
        <taxon>Pseudomonadati</taxon>
        <taxon>Myxococcota</taxon>
        <taxon>Polyangia</taxon>
        <taxon>Polyangiales</taxon>
        <taxon>Polyangiaceae</taxon>
        <taxon>Polyangium</taxon>
    </lineage>
</organism>
<accession>A0ABT5EQN8</accession>
<protein>
    <recommendedName>
        <fullName evidence="3">Lipoprotein</fullName>
    </recommendedName>
</protein>
<comment type="caution">
    <text evidence="1">The sequence shown here is derived from an EMBL/GenBank/DDBJ whole genome shotgun (WGS) entry which is preliminary data.</text>
</comment>
<sequence>MDARKIAGGWVTATLLATALVGCGSGSISVEPGAEVDEAAQTLPALTADWQVRHPVRTEIYSNDSYNLLNPYLQQYIRYKVREYGIDLVWSPNPVSPRPIRFRKYSGVVGPVKYDERIAISVEGGGYLRYQEREYGINLVWSNEPAYEWRLRGGTAGNNVRIGSSVILWNDVIHNSVVYCHREYGINLRWATDCENR</sequence>
<evidence type="ECO:0008006" key="3">
    <source>
        <dbReference type="Google" id="ProtNLM"/>
    </source>
</evidence>
<reference evidence="1 2" key="1">
    <citation type="submission" date="2022-11" db="EMBL/GenBank/DDBJ databases">
        <title>Minimal conservation of predation-associated metabolite biosynthetic gene clusters underscores biosynthetic potential of Myxococcota including descriptions for ten novel species: Archangium lansinium sp. nov., Myxococcus landrumus sp. nov., Nannocystis bai.</title>
        <authorList>
            <person name="Ahearne A."/>
            <person name="Stevens C."/>
            <person name="Dowd S."/>
        </authorList>
    </citation>
    <scope>NUCLEOTIDE SEQUENCE [LARGE SCALE GENOMIC DNA]</scope>
    <source>
        <strain evidence="1 2">RJM3</strain>
    </source>
</reference>
<dbReference type="Proteomes" id="UP001221411">
    <property type="component" value="Unassembled WGS sequence"/>
</dbReference>
<dbReference type="PROSITE" id="PS51257">
    <property type="entry name" value="PROKAR_LIPOPROTEIN"/>
    <property type="match status" value="1"/>
</dbReference>
<dbReference type="EMBL" id="JAQNDO010000001">
    <property type="protein sequence ID" value="MDC0744150.1"/>
    <property type="molecule type" value="Genomic_DNA"/>
</dbReference>
<name>A0ABT5EQN8_9BACT</name>
<dbReference type="RefSeq" id="WP_271920371.1">
    <property type="nucleotide sequence ID" value="NZ_JAQNDO010000001.1"/>
</dbReference>